<dbReference type="RefSeq" id="WP_013852849.1">
    <property type="nucleotide sequence ID" value="NZ_CP034234.1"/>
</dbReference>
<dbReference type="AlphaFoldDB" id="A0A3Q8S300"/>
<dbReference type="InterPro" id="IPR011055">
    <property type="entry name" value="Dup_hybrid_motif"/>
</dbReference>
<dbReference type="InterPro" id="IPR050890">
    <property type="entry name" value="PTS_EIIA_component"/>
</dbReference>
<dbReference type="InterPro" id="IPR001127">
    <property type="entry name" value="PTS_EIIA_1_perm"/>
</dbReference>
<dbReference type="Proteomes" id="UP000278804">
    <property type="component" value="Chromosome"/>
</dbReference>
<dbReference type="GO" id="GO:0005737">
    <property type="term" value="C:cytoplasm"/>
    <property type="evidence" value="ECO:0007669"/>
    <property type="project" value="UniProtKB-SubCell"/>
</dbReference>
<keyword evidence="5" id="KW-0598">Phosphotransferase system</keyword>
<keyword evidence="2" id="KW-0813">Transport</keyword>
<organism evidence="8 9">
    <name type="scientific">Erysipelothrix piscisicarius</name>
    <dbReference type="NCBI Taxonomy" id="2485784"/>
    <lineage>
        <taxon>Bacteria</taxon>
        <taxon>Bacillati</taxon>
        <taxon>Bacillota</taxon>
        <taxon>Erysipelotrichia</taxon>
        <taxon>Erysipelotrichales</taxon>
        <taxon>Erysipelotrichaceae</taxon>
        <taxon>Erysipelothrix</taxon>
    </lineage>
</organism>
<sequence>MFGLFKKNKESYRSFGTGTVLALKDVPDQVFSTKMMGDGYALELTEGKVYAPISGDVTLVFPTGHAFGITDASGVEMLIHLGIDTVELNGKGFNGVVKQGDKVTQGDLLTTVDLDYIRENGKSLVSPFILTSGQSITLLKEGESVTPESEDIFSINA</sequence>
<evidence type="ECO:0000256" key="6">
    <source>
        <dbReference type="ARBA" id="ARBA00022777"/>
    </source>
</evidence>
<dbReference type="PROSITE" id="PS00371">
    <property type="entry name" value="PTS_EIIA_TYPE_1_HIS"/>
    <property type="match status" value="1"/>
</dbReference>
<evidence type="ECO:0000313" key="9">
    <source>
        <dbReference type="Proteomes" id="UP000278804"/>
    </source>
</evidence>
<evidence type="ECO:0000313" key="8">
    <source>
        <dbReference type="EMBL" id="AZK44446.1"/>
    </source>
</evidence>
<comment type="subcellular location">
    <subcellularLocation>
        <location evidence="1">Cytoplasm</location>
    </subcellularLocation>
</comment>
<dbReference type="NCBIfam" id="TIGR00830">
    <property type="entry name" value="PTBA"/>
    <property type="match status" value="1"/>
</dbReference>
<keyword evidence="9" id="KW-1185">Reference proteome</keyword>
<keyword evidence="3 8" id="KW-0762">Sugar transport</keyword>
<dbReference type="Gene3D" id="2.70.70.10">
    <property type="entry name" value="Glucose Permease (Domain IIA)"/>
    <property type="match status" value="1"/>
</dbReference>
<accession>A0A3Q8S300</accession>
<dbReference type="Pfam" id="PF00358">
    <property type="entry name" value="PTS_EIIA_1"/>
    <property type="match status" value="1"/>
</dbReference>
<dbReference type="EMBL" id="CP034234">
    <property type="protein sequence ID" value="AZK44446.1"/>
    <property type="molecule type" value="Genomic_DNA"/>
</dbReference>
<dbReference type="KEGG" id="eri:EEI45_06605"/>
<evidence type="ECO:0000256" key="5">
    <source>
        <dbReference type="ARBA" id="ARBA00022683"/>
    </source>
</evidence>
<name>A0A3Q8S300_9FIRM</name>
<evidence type="ECO:0000256" key="1">
    <source>
        <dbReference type="ARBA" id="ARBA00004496"/>
    </source>
</evidence>
<dbReference type="GO" id="GO:0016301">
    <property type="term" value="F:kinase activity"/>
    <property type="evidence" value="ECO:0007669"/>
    <property type="project" value="UniProtKB-KW"/>
</dbReference>
<keyword evidence="4" id="KW-0808">Transferase</keyword>
<evidence type="ECO:0000256" key="2">
    <source>
        <dbReference type="ARBA" id="ARBA00022448"/>
    </source>
</evidence>
<evidence type="ECO:0000256" key="3">
    <source>
        <dbReference type="ARBA" id="ARBA00022597"/>
    </source>
</evidence>
<reference evidence="8 9" key="1">
    <citation type="journal article" date="2020" name="Int. J. Syst. Evol. Microbiol.">
        <title>Description of Erysipelothrix piscisicarius sp. nov., an emergent fish pathogen, and assessment of virulence using a tiger barb (Puntigrus tetrazona) infection model.</title>
        <authorList>
            <person name="Pomaranski E.K."/>
            <person name="Griffin M.J."/>
            <person name="Camus A.C."/>
            <person name="Armwood A.R."/>
            <person name="Shelley J."/>
            <person name="Waldbieser G.C."/>
            <person name="LaFrentz B.R."/>
            <person name="Garcia J.C."/>
            <person name="Yanong R."/>
            <person name="Soto E."/>
        </authorList>
    </citation>
    <scope>NUCLEOTIDE SEQUENCE [LARGE SCALE GENOMIC DNA]</scope>
    <source>
        <strain evidence="8 9">15TAL0474</strain>
    </source>
</reference>
<dbReference type="FunFam" id="2.70.70.10:FF:000001">
    <property type="entry name" value="PTS system glucose-specific IIA component"/>
    <property type="match status" value="1"/>
</dbReference>
<dbReference type="SUPFAM" id="SSF51261">
    <property type="entry name" value="Duplicated hybrid motif"/>
    <property type="match status" value="1"/>
</dbReference>
<protein>
    <submittedName>
        <fullName evidence="8">PTS glucose transporter subunit IIA</fullName>
    </submittedName>
</protein>
<keyword evidence="6" id="KW-0418">Kinase</keyword>
<dbReference type="GeneID" id="41396228"/>
<dbReference type="PROSITE" id="PS51093">
    <property type="entry name" value="PTS_EIIA_TYPE_1"/>
    <property type="match status" value="1"/>
</dbReference>
<evidence type="ECO:0000256" key="4">
    <source>
        <dbReference type="ARBA" id="ARBA00022679"/>
    </source>
</evidence>
<dbReference type="GO" id="GO:0009401">
    <property type="term" value="P:phosphoenolpyruvate-dependent sugar phosphotransferase system"/>
    <property type="evidence" value="ECO:0007669"/>
    <property type="project" value="UniProtKB-KW"/>
</dbReference>
<dbReference type="PANTHER" id="PTHR45008:SF1">
    <property type="entry name" value="PTS SYSTEM GLUCOSE-SPECIFIC EIIA COMPONENT"/>
    <property type="match status" value="1"/>
</dbReference>
<dbReference type="PANTHER" id="PTHR45008">
    <property type="entry name" value="PTS SYSTEM GLUCOSE-SPECIFIC EIIA COMPONENT"/>
    <property type="match status" value="1"/>
</dbReference>
<gene>
    <name evidence="8" type="ORF">EEI45_06605</name>
</gene>
<proteinExistence type="predicted"/>
<feature type="domain" description="PTS EIIA type-1" evidence="7">
    <location>
        <begin position="28"/>
        <end position="132"/>
    </location>
</feature>
<evidence type="ECO:0000259" key="7">
    <source>
        <dbReference type="PROSITE" id="PS51093"/>
    </source>
</evidence>